<feature type="transmembrane region" description="Helical" evidence="1">
    <location>
        <begin position="174"/>
        <end position="196"/>
    </location>
</feature>
<evidence type="ECO:0000313" key="4">
    <source>
        <dbReference type="EMBL" id="THU92567.1"/>
    </source>
</evidence>
<sequence length="224" mass="23182">MRSFGIFATLALAVVSYAAPLAPTADIPSSVSTPEVPSVPSVPSVEAPAVKAPELLPRCGCTSLPDIIIGITTEITPLIDELKGLTADDCTVEKITPIVDSIKDIISGAILDVKALVGVSITEILTTANGVLSLLDVCKLISTLFGLIFGAFSVVLQIVGSVEYNGVCGLFAEVGVLLATLVQLIISVVGGLLVILRPLLTVYISIIIELGCSTAFKFIFGLSL</sequence>
<keyword evidence="5" id="KW-1185">Reference proteome</keyword>
<feature type="transmembrane region" description="Helical" evidence="1">
    <location>
        <begin position="202"/>
        <end position="220"/>
    </location>
</feature>
<dbReference type="OrthoDB" id="3265564at2759"/>
<proteinExistence type="predicted"/>
<accession>A0A4S8LST7</accession>
<evidence type="ECO:0000256" key="2">
    <source>
        <dbReference type="SAM" id="SignalP"/>
    </source>
</evidence>
<gene>
    <name evidence="4" type="ORF">K435DRAFT_862368</name>
    <name evidence="3" type="ORF">K435DRAFT_871289</name>
</gene>
<feature type="signal peptide" evidence="2">
    <location>
        <begin position="1"/>
        <end position="18"/>
    </location>
</feature>
<reference evidence="4 5" key="1">
    <citation type="journal article" date="2019" name="Nat. Ecol. Evol.">
        <title>Megaphylogeny resolves global patterns of mushroom evolution.</title>
        <authorList>
            <person name="Varga T."/>
            <person name="Krizsan K."/>
            <person name="Foldi C."/>
            <person name="Dima B."/>
            <person name="Sanchez-Garcia M."/>
            <person name="Sanchez-Ramirez S."/>
            <person name="Szollosi G.J."/>
            <person name="Szarkandi J.G."/>
            <person name="Papp V."/>
            <person name="Albert L."/>
            <person name="Andreopoulos W."/>
            <person name="Angelini C."/>
            <person name="Antonin V."/>
            <person name="Barry K.W."/>
            <person name="Bougher N.L."/>
            <person name="Buchanan P."/>
            <person name="Buyck B."/>
            <person name="Bense V."/>
            <person name="Catcheside P."/>
            <person name="Chovatia M."/>
            <person name="Cooper J."/>
            <person name="Damon W."/>
            <person name="Desjardin D."/>
            <person name="Finy P."/>
            <person name="Geml J."/>
            <person name="Haridas S."/>
            <person name="Hughes K."/>
            <person name="Justo A."/>
            <person name="Karasinski D."/>
            <person name="Kautmanova I."/>
            <person name="Kiss B."/>
            <person name="Kocsube S."/>
            <person name="Kotiranta H."/>
            <person name="LaButti K.M."/>
            <person name="Lechner B.E."/>
            <person name="Liimatainen K."/>
            <person name="Lipzen A."/>
            <person name="Lukacs Z."/>
            <person name="Mihaltcheva S."/>
            <person name="Morgado L.N."/>
            <person name="Niskanen T."/>
            <person name="Noordeloos M.E."/>
            <person name="Ohm R.A."/>
            <person name="Ortiz-Santana B."/>
            <person name="Ovrebo C."/>
            <person name="Racz N."/>
            <person name="Riley R."/>
            <person name="Savchenko A."/>
            <person name="Shiryaev A."/>
            <person name="Soop K."/>
            <person name="Spirin V."/>
            <person name="Szebenyi C."/>
            <person name="Tomsovsky M."/>
            <person name="Tulloss R.E."/>
            <person name="Uehling J."/>
            <person name="Grigoriev I.V."/>
            <person name="Vagvolgyi C."/>
            <person name="Papp T."/>
            <person name="Martin F.M."/>
            <person name="Miettinen O."/>
            <person name="Hibbett D.S."/>
            <person name="Nagy L.G."/>
        </authorList>
    </citation>
    <scope>NUCLEOTIDE SEQUENCE [LARGE SCALE GENOMIC DNA]</scope>
    <source>
        <strain evidence="4 5">CBS 962.96</strain>
    </source>
</reference>
<dbReference type="EMBL" id="ML179275">
    <property type="protein sequence ID" value="THU92567.1"/>
    <property type="molecule type" value="Genomic_DNA"/>
</dbReference>
<dbReference type="Proteomes" id="UP000297245">
    <property type="component" value="Unassembled WGS sequence"/>
</dbReference>
<organism evidence="4 5">
    <name type="scientific">Dendrothele bispora (strain CBS 962.96)</name>
    <dbReference type="NCBI Taxonomy" id="1314807"/>
    <lineage>
        <taxon>Eukaryota</taxon>
        <taxon>Fungi</taxon>
        <taxon>Dikarya</taxon>
        <taxon>Basidiomycota</taxon>
        <taxon>Agaricomycotina</taxon>
        <taxon>Agaricomycetes</taxon>
        <taxon>Agaricomycetidae</taxon>
        <taxon>Agaricales</taxon>
        <taxon>Agaricales incertae sedis</taxon>
        <taxon>Dendrothele</taxon>
    </lineage>
</organism>
<feature type="transmembrane region" description="Helical" evidence="1">
    <location>
        <begin position="140"/>
        <end position="162"/>
    </location>
</feature>
<keyword evidence="1" id="KW-1133">Transmembrane helix</keyword>
<evidence type="ECO:0000313" key="5">
    <source>
        <dbReference type="Proteomes" id="UP000297245"/>
    </source>
</evidence>
<name>A0A4S8LST7_DENBC</name>
<evidence type="ECO:0000313" key="3">
    <source>
        <dbReference type="EMBL" id="THU83428.1"/>
    </source>
</evidence>
<keyword evidence="1" id="KW-0812">Transmembrane</keyword>
<feature type="chain" id="PRO_5040683979" evidence="2">
    <location>
        <begin position="19"/>
        <end position="224"/>
    </location>
</feature>
<evidence type="ECO:0000256" key="1">
    <source>
        <dbReference type="SAM" id="Phobius"/>
    </source>
</evidence>
<dbReference type="EMBL" id="ML179663">
    <property type="protein sequence ID" value="THU83428.1"/>
    <property type="molecule type" value="Genomic_DNA"/>
</dbReference>
<dbReference type="AlphaFoldDB" id="A0A4S8LST7"/>
<keyword evidence="2" id="KW-0732">Signal</keyword>
<protein>
    <submittedName>
        <fullName evidence="4">Uncharacterized protein</fullName>
    </submittedName>
</protein>
<keyword evidence="1" id="KW-0472">Membrane</keyword>